<dbReference type="SMART" id="SM00369">
    <property type="entry name" value="LRR_TYP"/>
    <property type="match status" value="13"/>
</dbReference>
<dbReference type="GO" id="GO:0007165">
    <property type="term" value="P:signal transduction"/>
    <property type="evidence" value="ECO:0007669"/>
    <property type="project" value="InterPro"/>
</dbReference>
<dbReference type="InterPro" id="IPR000157">
    <property type="entry name" value="TIR_dom"/>
</dbReference>
<evidence type="ECO:0000259" key="7">
    <source>
        <dbReference type="PROSITE" id="PS50104"/>
    </source>
</evidence>
<dbReference type="InterPro" id="IPR032675">
    <property type="entry name" value="LRR_dom_sf"/>
</dbReference>
<dbReference type="GO" id="GO:0005615">
    <property type="term" value="C:extracellular space"/>
    <property type="evidence" value="ECO:0007669"/>
    <property type="project" value="TreeGrafter"/>
</dbReference>
<dbReference type="EMBL" id="CADEPI010000111">
    <property type="protein sequence ID" value="CAB3375402.1"/>
    <property type="molecule type" value="Genomic_DNA"/>
</dbReference>
<keyword evidence="9" id="KW-1185">Reference proteome</keyword>
<dbReference type="PANTHER" id="PTHR24373:SF385">
    <property type="entry name" value="GH01279P-RELATED"/>
    <property type="match status" value="1"/>
</dbReference>
<keyword evidence="4" id="KW-0677">Repeat</keyword>
<dbReference type="SMART" id="SM00364">
    <property type="entry name" value="LRR_BAC"/>
    <property type="match status" value="6"/>
</dbReference>
<evidence type="ECO:0000256" key="4">
    <source>
        <dbReference type="ARBA" id="ARBA00022737"/>
    </source>
</evidence>
<dbReference type="Gene3D" id="3.80.10.10">
    <property type="entry name" value="Ribonuclease Inhibitor"/>
    <property type="match status" value="3"/>
</dbReference>
<feature type="domain" description="TIR" evidence="7">
    <location>
        <begin position="785"/>
        <end position="911"/>
    </location>
</feature>
<feature type="signal peptide" evidence="6">
    <location>
        <begin position="1"/>
        <end position="18"/>
    </location>
</feature>
<evidence type="ECO:0000256" key="6">
    <source>
        <dbReference type="SAM" id="SignalP"/>
    </source>
</evidence>
<keyword evidence="3 6" id="KW-0732">Signal</keyword>
<dbReference type="SUPFAM" id="SSF52047">
    <property type="entry name" value="RNI-like"/>
    <property type="match status" value="1"/>
</dbReference>
<feature type="chain" id="PRO_5035735652" description="TIR domain-containing protein" evidence="6">
    <location>
        <begin position="19"/>
        <end position="911"/>
    </location>
</feature>
<dbReference type="SMART" id="SM00255">
    <property type="entry name" value="TIR"/>
    <property type="match status" value="1"/>
</dbReference>
<evidence type="ECO:0000256" key="1">
    <source>
        <dbReference type="ARBA" id="ARBA00009634"/>
    </source>
</evidence>
<dbReference type="PROSITE" id="PS51450">
    <property type="entry name" value="LRR"/>
    <property type="match status" value="1"/>
</dbReference>
<dbReference type="FunFam" id="3.80.10.10:FF:001164">
    <property type="entry name" value="GH01279p"/>
    <property type="match status" value="1"/>
</dbReference>
<dbReference type="AlphaFoldDB" id="A0A8S1DC67"/>
<comment type="caution">
    <text evidence="8">The sequence shown here is derived from an EMBL/GenBank/DDBJ whole genome shotgun (WGS) entry which is preliminary data.</text>
</comment>
<feature type="transmembrane region" description="Helical" evidence="5">
    <location>
        <begin position="733"/>
        <end position="756"/>
    </location>
</feature>
<keyword evidence="2" id="KW-0433">Leucine-rich repeat</keyword>
<dbReference type="PRINTS" id="PR00019">
    <property type="entry name" value="LEURICHRPT"/>
</dbReference>
<comment type="similarity">
    <text evidence="1">Belongs to the Toll-like receptor family.</text>
</comment>
<reference evidence="8 9" key="1">
    <citation type="submission" date="2020-04" db="EMBL/GenBank/DDBJ databases">
        <authorList>
            <person name="Alioto T."/>
            <person name="Alioto T."/>
            <person name="Gomez Garrido J."/>
        </authorList>
    </citation>
    <scope>NUCLEOTIDE SEQUENCE [LARGE SCALE GENOMIC DNA]</scope>
</reference>
<accession>A0A8S1DC67</accession>
<dbReference type="Pfam" id="PF13676">
    <property type="entry name" value="TIR_2"/>
    <property type="match status" value="1"/>
</dbReference>
<evidence type="ECO:0000313" key="9">
    <source>
        <dbReference type="Proteomes" id="UP000494165"/>
    </source>
</evidence>
<gene>
    <name evidence="8" type="ORF">CLODIP_2_CD08644</name>
</gene>
<name>A0A8S1DC67_9INSE</name>
<dbReference type="PROSITE" id="PS50104">
    <property type="entry name" value="TIR"/>
    <property type="match status" value="1"/>
</dbReference>
<evidence type="ECO:0000256" key="2">
    <source>
        <dbReference type="ARBA" id="ARBA00022614"/>
    </source>
</evidence>
<dbReference type="Proteomes" id="UP000494165">
    <property type="component" value="Unassembled WGS sequence"/>
</dbReference>
<keyword evidence="5" id="KW-1133">Transmembrane helix</keyword>
<evidence type="ECO:0000313" key="8">
    <source>
        <dbReference type="EMBL" id="CAB3375402.1"/>
    </source>
</evidence>
<dbReference type="SUPFAM" id="SSF52200">
    <property type="entry name" value="Toll/Interleukin receptor TIR domain"/>
    <property type="match status" value="1"/>
</dbReference>
<dbReference type="OrthoDB" id="4504960at2759"/>
<dbReference type="InterPro" id="IPR001611">
    <property type="entry name" value="Leu-rich_rpt"/>
</dbReference>
<dbReference type="InterPro" id="IPR050328">
    <property type="entry name" value="Dev_Immune_Receptor"/>
</dbReference>
<proteinExistence type="inferred from homology"/>
<keyword evidence="5" id="KW-0472">Membrane</keyword>
<evidence type="ECO:0000256" key="5">
    <source>
        <dbReference type="SAM" id="Phobius"/>
    </source>
</evidence>
<dbReference type="PANTHER" id="PTHR24373">
    <property type="entry name" value="SLIT RELATED LEUCINE-RICH REPEAT NEURONAL PROTEIN"/>
    <property type="match status" value="1"/>
</dbReference>
<keyword evidence="5" id="KW-0812">Transmembrane</keyword>
<organism evidence="8 9">
    <name type="scientific">Cloeon dipterum</name>
    <dbReference type="NCBI Taxonomy" id="197152"/>
    <lineage>
        <taxon>Eukaryota</taxon>
        <taxon>Metazoa</taxon>
        <taxon>Ecdysozoa</taxon>
        <taxon>Arthropoda</taxon>
        <taxon>Hexapoda</taxon>
        <taxon>Insecta</taxon>
        <taxon>Pterygota</taxon>
        <taxon>Palaeoptera</taxon>
        <taxon>Ephemeroptera</taxon>
        <taxon>Pisciforma</taxon>
        <taxon>Baetidae</taxon>
        <taxon>Cloeon</taxon>
    </lineage>
</organism>
<dbReference type="Pfam" id="PF13855">
    <property type="entry name" value="LRR_8"/>
    <property type="match status" value="3"/>
</dbReference>
<dbReference type="InterPro" id="IPR003591">
    <property type="entry name" value="Leu-rich_rpt_typical-subtyp"/>
</dbReference>
<dbReference type="InterPro" id="IPR035897">
    <property type="entry name" value="Toll_tir_struct_dom_sf"/>
</dbReference>
<protein>
    <recommendedName>
        <fullName evidence="7">TIR domain-containing protein</fullName>
    </recommendedName>
</protein>
<dbReference type="SUPFAM" id="SSF52058">
    <property type="entry name" value="L domain-like"/>
    <property type="match status" value="1"/>
</dbReference>
<dbReference type="GO" id="GO:0031012">
    <property type="term" value="C:extracellular matrix"/>
    <property type="evidence" value="ECO:0007669"/>
    <property type="project" value="TreeGrafter"/>
</dbReference>
<dbReference type="Gene3D" id="3.40.50.10140">
    <property type="entry name" value="Toll/interleukin-1 receptor homology (TIR) domain"/>
    <property type="match status" value="1"/>
</dbReference>
<evidence type="ECO:0000256" key="3">
    <source>
        <dbReference type="ARBA" id="ARBA00022729"/>
    </source>
</evidence>
<dbReference type="SMART" id="SM00365">
    <property type="entry name" value="LRR_SD22"/>
    <property type="match status" value="4"/>
</dbReference>
<sequence length="911" mass="101331">MWGPWVLFGALVAAGVAAAACPADCQCGRFQNGDREVECSLVKVILKDGSDLQVQCAEAAEQEDLSPLRSLEIAPARVLLQFCPLPVLSKLMNASQVASLVAEYAQRTFLLTPGHLEGFSALTRLQLSSDRITELPEGLLAPLKRLQSLHLRDNQLRALPADLPESLVELELGSNLLTQPPAKLPLLRSLNLWKNRVSALPPLEGFPRLVSLDVSGNGMVSVAADAFAHLPALKLLNLSNNRFRALPPGVLRTVKNLTELRMNDINATELRLPTGFLADLPSLERVSIERSALVSLPEDAFHGAKSLATLSLMNNKLTSVPDGTFKDCSALKSLDLSGNRLSSVPDFTGLSVLETLDISRNKLFELGAEEMRPLRSLTTLVMRSNLLDVISTSAFDANGQLTSVDMDNNQLTFDSAIRDSFGVYSPFHSCTNLQRLSFRNNSISEIPADWRNTLTKLERLDLRDNQMTIIDVVEFNFLCRNAEIDLRGNNVSLIDMWAFDAISSGNQPSNNVIKVDSGAINCTFCITHQLLKLLENQNAGKEQLFKLDMNVTGSCLSNYTSANFLCPVPDRFNCPKNCTCLINQETNSIHMNCSSPLVLPSNRSEQIYSVTIGELRLQGLSGNFSQSELKIKRLLLGNNRLTGVQSIPVNLTVLEVHGNQLSRLSDSVLARLNYTERITLANNPWTCDCDALEFMAFVQRRFDAVADLANVTCKDGRALAKLSADELCNNAQLAVAASVFIAIAGIILGALAALYYKFQHEIKVWLYAHNLLLWLVTEAEVDKDKRYDGFISYSHKDELFVAQTLVPGLEPPFKLCIHARDWNAGDWIPDQIARSVEESRRTIVVLSPNYLESVWGRMEFRAAHQQVRHFNSNDMIPFLWVTVVHKELFWRNNYLETKYSFSKLKYVTNIY</sequence>